<keyword evidence="3" id="KW-1185">Reference proteome</keyword>
<organism evidence="2 3">
    <name type="scientific">Marasmius oreades</name>
    <name type="common">fairy-ring Marasmius</name>
    <dbReference type="NCBI Taxonomy" id="181124"/>
    <lineage>
        <taxon>Eukaryota</taxon>
        <taxon>Fungi</taxon>
        <taxon>Dikarya</taxon>
        <taxon>Basidiomycota</taxon>
        <taxon>Agaricomycotina</taxon>
        <taxon>Agaricomycetes</taxon>
        <taxon>Agaricomycetidae</taxon>
        <taxon>Agaricales</taxon>
        <taxon>Marasmiineae</taxon>
        <taxon>Marasmiaceae</taxon>
        <taxon>Marasmius</taxon>
    </lineage>
</organism>
<dbReference type="EMBL" id="CM032182">
    <property type="protein sequence ID" value="KAG7097155.1"/>
    <property type="molecule type" value="Genomic_DNA"/>
</dbReference>
<feature type="transmembrane region" description="Helical" evidence="1">
    <location>
        <begin position="21"/>
        <end position="44"/>
    </location>
</feature>
<comment type="caution">
    <text evidence="2">The sequence shown here is derived from an EMBL/GenBank/DDBJ whole genome shotgun (WGS) entry which is preliminary data.</text>
</comment>
<dbReference type="RefSeq" id="XP_043013625.1">
    <property type="nucleotide sequence ID" value="XM_043149023.1"/>
</dbReference>
<gene>
    <name evidence="2" type="ORF">E1B28_004533</name>
</gene>
<feature type="transmembrane region" description="Helical" evidence="1">
    <location>
        <begin position="56"/>
        <end position="76"/>
    </location>
</feature>
<reference evidence="2" key="1">
    <citation type="journal article" date="2021" name="Genome Biol. Evol.">
        <title>The assembled and annotated genome of the fairy-ring fungus Marasmius oreades.</title>
        <authorList>
            <person name="Hiltunen M."/>
            <person name="Ament-Velasquez S.L."/>
            <person name="Johannesson H."/>
        </authorList>
    </citation>
    <scope>NUCLEOTIDE SEQUENCE</scope>
    <source>
        <strain evidence="2">03SP1</strain>
    </source>
</reference>
<name>A0A9P8ADB6_9AGAR</name>
<dbReference type="AlphaFoldDB" id="A0A9P8ADB6"/>
<keyword evidence="1" id="KW-0812">Transmembrane</keyword>
<dbReference type="KEGG" id="more:E1B28_004533"/>
<keyword evidence="1" id="KW-1133">Transmembrane helix</keyword>
<dbReference type="Proteomes" id="UP001049176">
    <property type="component" value="Chromosome 2"/>
</dbReference>
<dbReference type="OrthoDB" id="3356019at2759"/>
<sequence length="126" mass="14244">MSTRSRREEDANQAYDIQVKAGVQGAARASAVGIGLTIILHYTWPTFRRLRTPFKAFVVSGFAMAGLTFGAERALLAHESKRREEENALRRQARLELAQRGIIPTETEITKWRVEREQQMSALNEG</sequence>
<proteinExistence type="predicted"/>
<keyword evidence="1" id="KW-0472">Membrane</keyword>
<evidence type="ECO:0000313" key="2">
    <source>
        <dbReference type="EMBL" id="KAG7097155.1"/>
    </source>
</evidence>
<accession>A0A9P8ADB6</accession>
<protein>
    <submittedName>
        <fullName evidence="2">Uncharacterized protein</fullName>
    </submittedName>
</protein>
<dbReference type="GeneID" id="66073609"/>
<evidence type="ECO:0000256" key="1">
    <source>
        <dbReference type="SAM" id="Phobius"/>
    </source>
</evidence>
<evidence type="ECO:0000313" key="3">
    <source>
        <dbReference type="Proteomes" id="UP001049176"/>
    </source>
</evidence>